<protein>
    <submittedName>
        <fullName evidence="2">Uncharacterized protein</fullName>
    </submittedName>
</protein>
<keyword evidence="1" id="KW-1133">Transmembrane helix</keyword>
<evidence type="ECO:0000313" key="2">
    <source>
        <dbReference type="EMBL" id="QLG26718.1"/>
    </source>
</evidence>
<accession>A0A7D5KWI8</accession>
<dbReference type="EMBL" id="CP058529">
    <property type="protein sequence ID" value="QLG26718.1"/>
    <property type="molecule type" value="Genomic_DNA"/>
</dbReference>
<feature type="transmembrane region" description="Helical" evidence="1">
    <location>
        <begin position="39"/>
        <end position="59"/>
    </location>
</feature>
<dbReference type="AlphaFoldDB" id="A0A7D5KWI8"/>
<reference evidence="2 3" key="1">
    <citation type="submission" date="2020-07" db="EMBL/GenBank/DDBJ databases">
        <title>Gai3-2, isolated from salt lake.</title>
        <authorList>
            <person name="Cui H."/>
            <person name="Shi X."/>
        </authorList>
    </citation>
    <scope>NUCLEOTIDE SEQUENCE [LARGE SCALE GENOMIC DNA]</scope>
    <source>
        <strain evidence="2 3">Gai3-2</strain>
    </source>
</reference>
<evidence type="ECO:0000256" key="1">
    <source>
        <dbReference type="SAM" id="Phobius"/>
    </source>
</evidence>
<keyword evidence="3" id="KW-1185">Reference proteome</keyword>
<dbReference type="Proteomes" id="UP000509750">
    <property type="component" value="Chromosome"/>
</dbReference>
<dbReference type="RefSeq" id="WP_179168293.1">
    <property type="nucleotide sequence ID" value="NZ_CP058529.1"/>
</dbReference>
<name>A0A7D5KWI8_9EURY</name>
<dbReference type="GeneID" id="56027926"/>
<proteinExistence type="predicted"/>
<keyword evidence="1" id="KW-0812">Transmembrane</keyword>
<gene>
    <name evidence="2" type="ORF">HUG10_03795</name>
</gene>
<feature type="transmembrane region" description="Helical" evidence="1">
    <location>
        <begin position="7"/>
        <end position="27"/>
    </location>
</feature>
<sequence length="114" mass="12252">MIAGLTVVEFLRVFVLIGVGVALLYPVAAYAPRVMHTNAIFVLTATLAVLAISVVVQAFQGRSVVSEGLQVAASGGYLWSVWLFAREYVHGGSPPDLNVELTTTQEGFEDARRD</sequence>
<keyword evidence="1" id="KW-0472">Membrane</keyword>
<evidence type="ECO:0000313" key="3">
    <source>
        <dbReference type="Proteomes" id="UP000509750"/>
    </source>
</evidence>
<organism evidence="2 3">
    <name type="scientific">Halorarum halophilum</name>
    <dbReference type="NCBI Taxonomy" id="2743090"/>
    <lineage>
        <taxon>Archaea</taxon>
        <taxon>Methanobacteriati</taxon>
        <taxon>Methanobacteriota</taxon>
        <taxon>Stenosarchaea group</taxon>
        <taxon>Halobacteria</taxon>
        <taxon>Halobacteriales</taxon>
        <taxon>Haloferacaceae</taxon>
        <taxon>Halorarum</taxon>
    </lineage>
</organism>
<dbReference type="KEGG" id="halg:HUG10_03795"/>